<dbReference type="RefSeq" id="WP_134386502.1">
    <property type="nucleotide sequence ID" value="NZ_BMWW01000008.1"/>
</dbReference>
<evidence type="ECO:0000313" key="1">
    <source>
        <dbReference type="EMBL" id="GGZ04284.1"/>
    </source>
</evidence>
<dbReference type="EMBL" id="CP038026">
    <property type="protein sequence ID" value="QBQ37938.1"/>
    <property type="molecule type" value="Genomic_DNA"/>
</dbReference>
<reference evidence="1" key="1">
    <citation type="journal article" date="2014" name="Int. J. Syst. Evol. Microbiol.">
        <title>Complete genome sequence of Corynebacterium casei LMG S-19264T (=DSM 44701T), isolated from a smear-ripened cheese.</title>
        <authorList>
            <consortium name="US DOE Joint Genome Institute (JGI-PGF)"/>
            <person name="Walter F."/>
            <person name="Albersmeier A."/>
            <person name="Kalinowski J."/>
            <person name="Ruckert C."/>
        </authorList>
    </citation>
    <scope>NUCLEOTIDE SEQUENCE</scope>
    <source>
        <strain evidence="1">KCTC 12344</strain>
    </source>
</reference>
<accession>A0A4V1AU50</accession>
<dbReference type="AlphaFoldDB" id="A0A4V1AU50"/>
<evidence type="ECO:0000313" key="4">
    <source>
        <dbReference type="Proteomes" id="UP000619512"/>
    </source>
</evidence>
<reference evidence="2 3" key="2">
    <citation type="submission" date="2019-03" db="EMBL/GenBank/DDBJ databases">
        <title>Draft Genome Sequences of Six Type Strains of the Genus Massilia.</title>
        <authorList>
            <person name="Miess H."/>
            <person name="Frediansyhah A."/>
            <person name="Gross H."/>
        </authorList>
    </citation>
    <scope>NUCLEOTIDE SEQUENCE [LARGE SCALE GENOMIC DNA]</scope>
    <source>
        <strain evidence="2 3">DSM 17505</strain>
    </source>
</reference>
<proteinExistence type="predicted"/>
<dbReference type="Proteomes" id="UP000294359">
    <property type="component" value="Chromosome"/>
</dbReference>
<protein>
    <submittedName>
        <fullName evidence="1">Uncharacterized protein</fullName>
    </submittedName>
</protein>
<organism evidence="1 4">
    <name type="scientific">Pseudoduganella plicata</name>
    <dbReference type="NCBI Taxonomy" id="321984"/>
    <lineage>
        <taxon>Bacteria</taxon>
        <taxon>Pseudomonadati</taxon>
        <taxon>Pseudomonadota</taxon>
        <taxon>Betaproteobacteria</taxon>
        <taxon>Burkholderiales</taxon>
        <taxon>Oxalobacteraceae</taxon>
        <taxon>Telluria group</taxon>
        <taxon>Pseudoduganella</taxon>
    </lineage>
</organism>
<evidence type="ECO:0000313" key="2">
    <source>
        <dbReference type="EMBL" id="QBQ37938.1"/>
    </source>
</evidence>
<sequence>MNMPNKHYFQQGRTADLDSEVSIYPGGGGYDMQTANGPLFDTPVSVDAIVGPRMPWLRWLARWARSARQQAGFPRRRGP</sequence>
<evidence type="ECO:0000313" key="3">
    <source>
        <dbReference type="Proteomes" id="UP000294359"/>
    </source>
</evidence>
<dbReference type="EMBL" id="BMWW01000008">
    <property type="protein sequence ID" value="GGZ04284.1"/>
    <property type="molecule type" value="Genomic_DNA"/>
</dbReference>
<reference evidence="1" key="3">
    <citation type="submission" date="2022-12" db="EMBL/GenBank/DDBJ databases">
        <authorList>
            <person name="Sun Q."/>
            <person name="Kim S."/>
        </authorList>
    </citation>
    <scope>NUCLEOTIDE SEQUENCE</scope>
    <source>
        <strain evidence="1">KCTC 12344</strain>
    </source>
</reference>
<dbReference type="Proteomes" id="UP000619512">
    <property type="component" value="Unassembled WGS sequence"/>
</dbReference>
<gene>
    <name evidence="2" type="ORF">E1742_18445</name>
    <name evidence="1" type="ORF">GCM10007388_42540</name>
</gene>
<keyword evidence="3" id="KW-1185">Reference proteome</keyword>
<name>A0A4V1AU50_9BURK</name>